<gene>
    <name evidence="4" type="ORF">SAMN05518684_11280</name>
</gene>
<dbReference type="InterPro" id="IPR051799">
    <property type="entry name" value="NADH_flavin_oxidoreductase"/>
</dbReference>
<evidence type="ECO:0000313" key="5">
    <source>
        <dbReference type="Proteomes" id="UP000198571"/>
    </source>
</evidence>
<organism evidence="4 5">
    <name type="scientific">Salipaludibacillus aurantiacus</name>
    <dbReference type="NCBI Taxonomy" id="1601833"/>
    <lineage>
        <taxon>Bacteria</taxon>
        <taxon>Bacillati</taxon>
        <taxon>Bacillota</taxon>
        <taxon>Bacilli</taxon>
        <taxon>Bacillales</taxon>
        <taxon>Bacillaceae</taxon>
    </lineage>
</organism>
<sequence length="409" mass="46008">MNKPFLLFQPYPLKNIIIKNRIFKSAMSEALATEDNLPSDKLIRLYRTWARGGAGVLVTGNVMVDRKALGERRNVVLENDRHLTLFKKWAEAGTENGTHLWMQINHPGKQVFKGVVDEAVAPSAVPFEPSLQKFFPKCRALTGEEITAIIKKFAETARLAQNAGFSGVQIHAAHGYLVSQFLSNKHNRRTDEWGGSIKNRFRFLQEIYKAVRAETGEGFPVSVKINSADFIKSGFSEHESLYVIKELADMGTDLIEISGGTYEKPEMTGRNIKPSTAKREAYFIEHAERLKKETDVPIAVTGGFRTKEGMEEALFRGKTDFIGIARPMAVYPALPQLLKENKLQKLTLTQKKTGISLLDDHAMLELTWYSQQLARIGKGKRPKPAFSPLLSLFLTVLKNGSEVFQKRRV</sequence>
<accession>A0A1H9VU39</accession>
<keyword evidence="5" id="KW-1185">Reference proteome</keyword>
<dbReference type="CDD" id="cd04733">
    <property type="entry name" value="OYE_like_2_FMN"/>
    <property type="match status" value="1"/>
</dbReference>
<dbReference type="GO" id="GO:0010181">
    <property type="term" value="F:FMN binding"/>
    <property type="evidence" value="ECO:0007669"/>
    <property type="project" value="InterPro"/>
</dbReference>
<dbReference type="PANTHER" id="PTHR43656:SF2">
    <property type="entry name" value="BINDING OXIDOREDUCTASE, PUTATIVE (AFU_ORTHOLOGUE AFUA_2G08260)-RELATED"/>
    <property type="match status" value="1"/>
</dbReference>
<dbReference type="InterPro" id="IPR013785">
    <property type="entry name" value="Aldolase_TIM"/>
</dbReference>
<feature type="domain" description="NADH:flavin oxidoreductase/NADH oxidase N-terminal" evidence="3">
    <location>
        <begin position="7"/>
        <end position="341"/>
    </location>
</feature>
<reference evidence="5" key="1">
    <citation type="submission" date="2016-10" db="EMBL/GenBank/DDBJ databases">
        <authorList>
            <person name="Varghese N."/>
            <person name="Submissions S."/>
        </authorList>
    </citation>
    <scope>NUCLEOTIDE SEQUENCE [LARGE SCALE GENOMIC DNA]</scope>
    <source>
        <strain evidence="5">S9</strain>
    </source>
</reference>
<evidence type="ECO:0000313" key="4">
    <source>
        <dbReference type="EMBL" id="SES24793.1"/>
    </source>
</evidence>
<dbReference type="EMBL" id="FOGT01000012">
    <property type="protein sequence ID" value="SES24793.1"/>
    <property type="molecule type" value="Genomic_DNA"/>
</dbReference>
<protein>
    <submittedName>
        <fullName evidence="4">2,4-dienoyl-CoA reductase</fullName>
    </submittedName>
</protein>
<dbReference type="Pfam" id="PF00724">
    <property type="entry name" value="Oxidored_FMN"/>
    <property type="match status" value="1"/>
</dbReference>
<evidence type="ECO:0000256" key="1">
    <source>
        <dbReference type="ARBA" id="ARBA00022630"/>
    </source>
</evidence>
<name>A0A1H9VU39_9BACI</name>
<proteinExistence type="predicted"/>
<dbReference type="Proteomes" id="UP000198571">
    <property type="component" value="Unassembled WGS sequence"/>
</dbReference>
<dbReference type="InterPro" id="IPR001155">
    <property type="entry name" value="OxRdtase_FMN_N"/>
</dbReference>
<evidence type="ECO:0000259" key="3">
    <source>
        <dbReference type="Pfam" id="PF00724"/>
    </source>
</evidence>
<dbReference type="OrthoDB" id="9772736at2"/>
<dbReference type="AlphaFoldDB" id="A0A1H9VU39"/>
<keyword evidence="1" id="KW-0285">Flavoprotein</keyword>
<evidence type="ECO:0000256" key="2">
    <source>
        <dbReference type="ARBA" id="ARBA00023002"/>
    </source>
</evidence>
<dbReference type="PANTHER" id="PTHR43656">
    <property type="entry name" value="BINDING OXIDOREDUCTASE, PUTATIVE (AFU_ORTHOLOGUE AFUA_2G08260)-RELATED"/>
    <property type="match status" value="1"/>
</dbReference>
<dbReference type="GO" id="GO:0016491">
    <property type="term" value="F:oxidoreductase activity"/>
    <property type="evidence" value="ECO:0007669"/>
    <property type="project" value="UniProtKB-KW"/>
</dbReference>
<dbReference type="STRING" id="1601833.SAMN05518684_11280"/>
<keyword evidence="2" id="KW-0560">Oxidoreductase</keyword>
<dbReference type="Gene3D" id="3.20.20.70">
    <property type="entry name" value="Aldolase class I"/>
    <property type="match status" value="1"/>
</dbReference>
<dbReference type="SUPFAM" id="SSF51395">
    <property type="entry name" value="FMN-linked oxidoreductases"/>
    <property type="match status" value="1"/>
</dbReference>